<name>A0AA39XHY1_9PEZI</name>
<reference evidence="2" key="1">
    <citation type="submission" date="2023-06" db="EMBL/GenBank/DDBJ databases">
        <title>Genome-scale phylogeny and comparative genomics of the fungal order Sordariales.</title>
        <authorList>
            <consortium name="Lawrence Berkeley National Laboratory"/>
            <person name="Hensen N."/>
            <person name="Bonometti L."/>
            <person name="Westerberg I."/>
            <person name="Brannstrom I.O."/>
            <person name="Guillou S."/>
            <person name="Cros-Aarteil S."/>
            <person name="Calhoun S."/>
            <person name="Haridas S."/>
            <person name="Kuo A."/>
            <person name="Mondo S."/>
            <person name="Pangilinan J."/>
            <person name="Riley R."/>
            <person name="LaButti K."/>
            <person name="Andreopoulos B."/>
            <person name="Lipzen A."/>
            <person name="Chen C."/>
            <person name="Yanf M."/>
            <person name="Daum C."/>
            <person name="Ng V."/>
            <person name="Clum A."/>
            <person name="Steindorff A."/>
            <person name="Ohm R."/>
            <person name="Martin F."/>
            <person name="Silar P."/>
            <person name="Natvig D."/>
            <person name="Lalanne C."/>
            <person name="Gautier V."/>
            <person name="Ament-velasquez S.L."/>
            <person name="Kruys A."/>
            <person name="Hutchinson M.I."/>
            <person name="Powell A.J."/>
            <person name="Barry K."/>
            <person name="Miller A.N."/>
            <person name="Grigoriev I.V."/>
            <person name="Debuchy R."/>
            <person name="Gladieux P."/>
            <person name="Thoren M.H."/>
            <person name="Johannesson H."/>
        </authorList>
    </citation>
    <scope>NUCLEOTIDE SEQUENCE</scope>
    <source>
        <strain evidence="2">SMH3391-2</strain>
    </source>
</reference>
<organism evidence="2 3">
    <name type="scientific">Bombardia bombarda</name>
    <dbReference type="NCBI Taxonomy" id="252184"/>
    <lineage>
        <taxon>Eukaryota</taxon>
        <taxon>Fungi</taxon>
        <taxon>Dikarya</taxon>
        <taxon>Ascomycota</taxon>
        <taxon>Pezizomycotina</taxon>
        <taxon>Sordariomycetes</taxon>
        <taxon>Sordariomycetidae</taxon>
        <taxon>Sordariales</taxon>
        <taxon>Lasiosphaeriaceae</taxon>
        <taxon>Bombardia</taxon>
    </lineage>
</organism>
<keyword evidence="1" id="KW-0812">Transmembrane</keyword>
<evidence type="ECO:0000313" key="2">
    <source>
        <dbReference type="EMBL" id="KAK0634338.1"/>
    </source>
</evidence>
<evidence type="ECO:0000256" key="1">
    <source>
        <dbReference type="SAM" id="Phobius"/>
    </source>
</evidence>
<dbReference type="Proteomes" id="UP001174934">
    <property type="component" value="Unassembled WGS sequence"/>
</dbReference>
<protein>
    <submittedName>
        <fullName evidence="2">Uncharacterized protein</fullName>
    </submittedName>
</protein>
<feature type="transmembrane region" description="Helical" evidence="1">
    <location>
        <begin position="21"/>
        <end position="42"/>
    </location>
</feature>
<comment type="caution">
    <text evidence="2">The sequence shown here is derived from an EMBL/GenBank/DDBJ whole genome shotgun (WGS) entry which is preliminary data.</text>
</comment>
<gene>
    <name evidence="2" type="ORF">B0T17DRAFT_513056</name>
</gene>
<keyword evidence="1" id="KW-0472">Membrane</keyword>
<feature type="transmembrane region" description="Helical" evidence="1">
    <location>
        <begin position="54"/>
        <end position="78"/>
    </location>
</feature>
<accession>A0AA39XHY1</accession>
<dbReference type="AlphaFoldDB" id="A0AA39XHY1"/>
<keyword evidence="1" id="KW-1133">Transmembrane helix</keyword>
<proteinExistence type="predicted"/>
<dbReference type="EMBL" id="JAULSR010000001">
    <property type="protein sequence ID" value="KAK0634338.1"/>
    <property type="molecule type" value="Genomic_DNA"/>
</dbReference>
<evidence type="ECO:0000313" key="3">
    <source>
        <dbReference type="Proteomes" id="UP001174934"/>
    </source>
</evidence>
<sequence>MLVILFISSCFYNFSSFDSCFFFFFLLFSLCFACHLALYFVICTNTPFVSSVRILLFFICYKFASYSPFIFPFLYVCLARRDCRI</sequence>
<keyword evidence="3" id="KW-1185">Reference proteome</keyword>